<protein>
    <submittedName>
        <fullName evidence="2">Uncharacterized protein</fullName>
    </submittedName>
</protein>
<dbReference type="Proteomes" id="UP001597045">
    <property type="component" value="Unassembled WGS sequence"/>
</dbReference>
<feature type="region of interest" description="Disordered" evidence="1">
    <location>
        <begin position="1"/>
        <end position="28"/>
    </location>
</feature>
<organism evidence="2 3">
    <name type="scientific">Kibdelosporangium lantanae</name>
    <dbReference type="NCBI Taxonomy" id="1497396"/>
    <lineage>
        <taxon>Bacteria</taxon>
        <taxon>Bacillati</taxon>
        <taxon>Actinomycetota</taxon>
        <taxon>Actinomycetes</taxon>
        <taxon>Pseudonocardiales</taxon>
        <taxon>Pseudonocardiaceae</taxon>
        <taxon>Kibdelosporangium</taxon>
    </lineage>
</organism>
<evidence type="ECO:0000313" key="2">
    <source>
        <dbReference type="EMBL" id="MFD1044912.1"/>
    </source>
</evidence>
<evidence type="ECO:0000256" key="1">
    <source>
        <dbReference type="SAM" id="MobiDB-lite"/>
    </source>
</evidence>
<evidence type="ECO:0000313" key="3">
    <source>
        <dbReference type="Proteomes" id="UP001597045"/>
    </source>
</evidence>
<proteinExistence type="predicted"/>
<accession>A0ABW3M2Q4</accession>
<sequence length="55" mass="5918">MANSVLRLEQQGPWSPPNRVADDKPATPPAGFVPVPELKIFYGCGIVRADTLVPT</sequence>
<reference evidence="3" key="1">
    <citation type="journal article" date="2019" name="Int. J. Syst. Evol. Microbiol.">
        <title>The Global Catalogue of Microorganisms (GCM) 10K type strain sequencing project: providing services to taxonomists for standard genome sequencing and annotation.</title>
        <authorList>
            <consortium name="The Broad Institute Genomics Platform"/>
            <consortium name="The Broad Institute Genome Sequencing Center for Infectious Disease"/>
            <person name="Wu L."/>
            <person name="Ma J."/>
        </authorList>
    </citation>
    <scope>NUCLEOTIDE SEQUENCE [LARGE SCALE GENOMIC DNA]</scope>
    <source>
        <strain evidence="3">JCM 31486</strain>
    </source>
</reference>
<comment type="caution">
    <text evidence="2">The sequence shown here is derived from an EMBL/GenBank/DDBJ whole genome shotgun (WGS) entry which is preliminary data.</text>
</comment>
<keyword evidence="3" id="KW-1185">Reference proteome</keyword>
<dbReference type="EMBL" id="JBHTIS010000158">
    <property type="protein sequence ID" value="MFD1044912.1"/>
    <property type="molecule type" value="Genomic_DNA"/>
</dbReference>
<gene>
    <name evidence="2" type="ORF">ACFQ1S_04525</name>
</gene>
<name>A0ABW3M2Q4_9PSEU</name>